<organism evidence="2 3">
    <name type="scientific">Dorcoceras hygrometricum</name>
    <dbReference type="NCBI Taxonomy" id="472368"/>
    <lineage>
        <taxon>Eukaryota</taxon>
        <taxon>Viridiplantae</taxon>
        <taxon>Streptophyta</taxon>
        <taxon>Embryophyta</taxon>
        <taxon>Tracheophyta</taxon>
        <taxon>Spermatophyta</taxon>
        <taxon>Magnoliopsida</taxon>
        <taxon>eudicotyledons</taxon>
        <taxon>Gunneridae</taxon>
        <taxon>Pentapetalae</taxon>
        <taxon>asterids</taxon>
        <taxon>lamiids</taxon>
        <taxon>Lamiales</taxon>
        <taxon>Gesneriaceae</taxon>
        <taxon>Didymocarpoideae</taxon>
        <taxon>Trichosporeae</taxon>
        <taxon>Loxocarpinae</taxon>
        <taxon>Dorcoceras</taxon>
    </lineage>
</organism>
<dbReference type="OrthoDB" id="509497at2759"/>
<dbReference type="SUPFAM" id="SSF81383">
    <property type="entry name" value="F-box domain"/>
    <property type="match status" value="1"/>
</dbReference>
<dbReference type="InterPro" id="IPR001810">
    <property type="entry name" value="F-box_dom"/>
</dbReference>
<proteinExistence type="predicted"/>
<sequence>MENQSLRSLKKMVKMKEKAHTEKVCSELNITEINDLGEDLLQRILSRLPAVSFASAACVSRSWTTVCNRILSFPKLSSAISFNRCLEDAVDEVLDKVFSEPIRPHFALASFAPYLHFVPAQNLIKEKLSRTIPLIFTVSDGVIGRDVLTDEFREVQWGTHEEFESFADGSPSGELVNIGLLLTVGFLPGVKTDIIHLPVNHQAPMLHVDDFVMDIRHYSSAVSDSSSPAGIILFVDRGENIRPVLQRMEYAFAKDTVILGNPDCHILQKGPSRDGGVSYSAAVALVFAKDKNKPVDVGETQFDVILSSGISPIGTPYKAISVKTNETSTMLTAKRLTHHEHLDGQAILNQIYDELGDRILDPVLYIGVTKKRRCSIGTEKVRWLHFLEFHEVTGGDEEYLFVDSCDIKTREPFRFYVADPKAALSSCSKASDALRHLKQDFNLSMYDKDDEEGASVRSCEHVYSAVYLVMSYTPAPRC</sequence>
<dbReference type="GO" id="GO:0032436">
    <property type="term" value="P:positive regulation of proteasomal ubiquitin-dependent protein catabolic process"/>
    <property type="evidence" value="ECO:0007669"/>
    <property type="project" value="TreeGrafter"/>
</dbReference>
<dbReference type="Proteomes" id="UP000250235">
    <property type="component" value="Unassembled WGS sequence"/>
</dbReference>
<accession>A0A2Z7CF98</accession>
<dbReference type="AlphaFoldDB" id="A0A2Z7CF98"/>
<evidence type="ECO:0000259" key="1">
    <source>
        <dbReference type="Pfam" id="PF00646"/>
    </source>
</evidence>
<dbReference type="PANTHER" id="PTHR14939">
    <property type="entry name" value="F-BOX ONLY PROTEIN 22"/>
    <property type="match status" value="1"/>
</dbReference>
<keyword evidence="3" id="KW-1185">Reference proteome</keyword>
<gene>
    <name evidence="2" type="ORF">F511_17453</name>
</gene>
<dbReference type="GO" id="GO:0000209">
    <property type="term" value="P:protein polyubiquitination"/>
    <property type="evidence" value="ECO:0007669"/>
    <property type="project" value="TreeGrafter"/>
</dbReference>
<evidence type="ECO:0000313" key="2">
    <source>
        <dbReference type="EMBL" id="KZV44547.1"/>
    </source>
</evidence>
<name>A0A2Z7CF98_9LAMI</name>
<dbReference type="Pfam" id="PF00646">
    <property type="entry name" value="F-box"/>
    <property type="match status" value="1"/>
</dbReference>
<dbReference type="PANTHER" id="PTHR14939:SF5">
    <property type="entry name" value="F-BOX ONLY PROTEIN 22"/>
    <property type="match status" value="1"/>
</dbReference>
<protein>
    <submittedName>
        <fullName evidence="2">F-box/LRR-repeat protein</fullName>
    </submittedName>
</protein>
<dbReference type="Gene3D" id="1.20.1280.50">
    <property type="match status" value="1"/>
</dbReference>
<feature type="domain" description="F-box" evidence="1">
    <location>
        <begin position="33"/>
        <end position="68"/>
    </location>
</feature>
<dbReference type="EMBL" id="KQ996969">
    <property type="protein sequence ID" value="KZV44547.1"/>
    <property type="molecule type" value="Genomic_DNA"/>
</dbReference>
<evidence type="ECO:0000313" key="3">
    <source>
        <dbReference type="Proteomes" id="UP000250235"/>
    </source>
</evidence>
<dbReference type="InterPro" id="IPR036047">
    <property type="entry name" value="F-box-like_dom_sf"/>
</dbReference>
<reference evidence="2 3" key="1">
    <citation type="journal article" date="2015" name="Proc. Natl. Acad. Sci. U.S.A.">
        <title>The resurrection genome of Boea hygrometrica: A blueprint for survival of dehydration.</title>
        <authorList>
            <person name="Xiao L."/>
            <person name="Yang G."/>
            <person name="Zhang L."/>
            <person name="Yang X."/>
            <person name="Zhao S."/>
            <person name="Ji Z."/>
            <person name="Zhou Q."/>
            <person name="Hu M."/>
            <person name="Wang Y."/>
            <person name="Chen M."/>
            <person name="Xu Y."/>
            <person name="Jin H."/>
            <person name="Xiao X."/>
            <person name="Hu G."/>
            <person name="Bao F."/>
            <person name="Hu Y."/>
            <person name="Wan P."/>
            <person name="Li L."/>
            <person name="Deng X."/>
            <person name="Kuang T."/>
            <person name="Xiang C."/>
            <person name="Zhu J.K."/>
            <person name="Oliver M.J."/>
            <person name="He Y."/>
        </authorList>
    </citation>
    <scope>NUCLEOTIDE SEQUENCE [LARGE SCALE GENOMIC DNA]</scope>
    <source>
        <strain evidence="3">cv. XS01</strain>
    </source>
</reference>